<evidence type="ECO:0000313" key="3">
    <source>
        <dbReference type="Proteomes" id="UP000183940"/>
    </source>
</evidence>
<gene>
    <name evidence="2" type="ORF">BI308_24450</name>
</gene>
<keyword evidence="3" id="KW-1185">Reference proteome</keyword>
<accession>A0A1L9QJV9</accession>
<keyword evidence="1" id="KW-0812">Transmembrane</keyword>
<name>A0A1L9QJV9_9CYAN</name>
<dbReference type="STRING" id="1925591.BI308_24450"/>
<keyword evidence="1" id="KW-1133">Transmembrane helix</keyword>
<protein>
    <submittedName>
        <fullName evidence="2">Uncharacterized protein</fullName>
    </submittedName>
</protein>
<organism evidence="2 3">
    <name type="scientific">Roseofilum reptotaenium AO1-A</name>
    <dbReference type="NCBI Taxonomy" id="1925591"/>
    <lineage>
        <taxon>Bacteria</taxon>
        <taxon>Bacillati</taxon>
        <taxon>Cyanobacteriota</taxon>
        <taxon>Cyanophyceae</taxon>
        <taxon>Desertifilales</taxon>
        <taxon>Desertifilaceae</taxon>
        <taxon>Roseofilum</taxon>
    </lineage>
</organism>
<evidence type="ECO:0000313" key="2">
    <source>
        <dbReference type="EMBL" id="OJJ15220.1"/>
    </source>
</evidence>
<proteinExistence type="predicted"/>
<evidence type="ECO:0000256" key="1">
    <source>
        <dbReference type="SAM" id="Phobius"/>
    </source>
</evidence>
<reference evidence="2" key="1">
    <citation type="submission" date="2016-10" db="EMBL/GenBank/DDBJ databases">
        <title>CRISPR-Cas defence system in Roseofilum reptotaenium: evidence of a bacteriophage-cyanobacterium arms race in the coral black band disease.</title>
        <authorList>
            <person name="Buerger P."/>
            <person name="Wood-Charlson E.M."/>
            <person name="Weynberg K.D."/>
            <person name="Willis B."/>
            <person name="Van Oppen M.J."/>
        </authorList>
    </citation>
    <scope>NUCLEOTIDE SEQUENCE [LARGE SCALE GENOMIC DNA]</scope>
    <source>
        <strain evidence="2">AO1-A</strain>
    </source>
</reference>
<keyword evidence="1" id="KW-0472">Membrane</keyword>
<dbReference type="AlphaFoldDB" id="A0A1L9QJV9"/>
<dbReference type="EMBL" id="MLAW01000072">
    <property type="protein sequence ID" value="OJJ15220.1"/>
    <property type="molecule type" value="Genomic_DNA"/>
</dbReference>
<feature type="transmembrane region" description="Helical" evidence="1">
    <location>
        <begin position="49"/>
        <end position="70"/>
    </location>
</feature>
<comment type="caution">
    <text evidence="2">The sequence shown here is derived from an EMBL/GenBank/DDBJ whole genome shotgun (WGS) entry which is preliminary data.</text>
</comment>
<sequence>MITALLFIFPFPVPYSLAQSAVYFCMSDMNDPPPKQGFGQWISFAADRFGFAGLGYILGAILVLVIGWLIHASQKSPPSNPKTPTEQQP</sequence>
<dbReference type="Proteomes" id="UP000183940">
    <property type="component" value="Unassembled WGS sequence"/>
</dbReference>